<feature type="transmembrane region" description="Helical" evidence="2">
    <location>
        <begin position="490"/>
        <end position="515"/>
    </location>
</feature>
<evidence type="ECO:0000256" key="2">
    <source>
        <dbReference type="SAM" id="Phobius"/>
    </source>
</evidence>
<keyword evidence="5" id="KW-1185">Reference proteome</keyword>
<feature type="transmembrane region" description="Helical" evidence="2">
    <location>
        <begin position="402"/>
        <end position="425"/>
    </location>
</feature>
<gene>
    <name evidence="4" type="ORF">ABVK25_011267</name>
</gene>
<comment type="caution">
    <text evidence="4">The sequence shown here is derived from an EMBL/GenBank/DDBJ whole genome shotgun (WGS) entry which is preliminary data.</text>
</comment>
<dbReference type="EMBL" id="JBHFEH010000091">
    <property type="protein sequence ID" value="KAL2047858.1"/>
    <property type="molecule type" value="Genomic_DNA"/>
</dbReference>
<feature type="transmembrane region" description="Helical" evidence="2">
    <location>
        <begin position="110"/>
        <end position="132"/>
    </location>
</feature>
<keyword evidence="2" id="KW-0812">Transmembrane</keyword>
<feature type="compositionally biased region" description="Basic and acidic residues" evidence="1">
    <location>
        <begin position="74"/>
        <end position="85"/>
    </location>
</feature>
<dbReference type="PANTHER" id="PTHR34814:SF1">
    <property type="entry name" value="NITROSOGUANIDINE RESISTANCE PROTEIN SNG1"/>
    <property type="match status" value="1"/>
</dbReference>
<reference evidence="4 5" key="1">
    <citation type="submission" date="2024-09" db="EMBL/GenBank/DDBJ databases">
        <title>Rethinking Asexuality: The Enigmatic Case of Functional Sexual Genes in Lepraria (Stereocaulaceae).</title>
        <authorList>
            <person name="Doellman M."/>
            <person name="Sun Y."/>
            <person name="Barcenas-Pena A."/>
            <person name="Lumbsch H.T."/>
            <person name="Grewe F."/>
        </authorList>
    </citation>
    <scope>NUCLEOTIDE SEQUENCE [LARGE SCALE GENOMIC DNA]</scope>
    <source>
        <strain evidence="4 5">Grewe 0041</strain>
    </source>
</reference>
<name>A0ABR4AWJ2_9LECA</name>
<evidence type="ECO:0000259" key="3">
    <source>
        <dbReference type="Pfam" id="PF12051"/>
    </source>
</evidence>
<feature type="transmembrane region" description="Helical" evidence="2">
    <location>
        <begin position="361"/>
        <end position="382"/>
    </location>
</feature>
<dbReference type="Proteomes" id="UP001590951">
    <property type="component" value="Unassembled WGS sequence"/>
</dbReference>
<evidence type="ECO:0000313" key="4">
    <source>
        <dbReference type="EMBL" id="KAL2047858.1"/>
    </source>
</evidence>
<dbReference type="InterPro" id="IPR053001">
    <property type="entry name" value="MNNG_permease-like"/>
</dbReference>
<feature type="region of interest" description="Disordered" evidence="1">
    <location>
        <begin position="62"/>
        <end position="85"/>
    </location>
</feature>
<evidence type="ECO:0000313" key="5">
    <source>
        <dbReference type="Proteomes" id="UP001590951"/>
    </source>
</evidence>
<dbReference type="InterPro" id="IPR022703">
    <property type="entry name" value="DUF3533"/>
</dbReference>
<protein>
    <recommendedName>
        <fullName evidence="3">DUF3533 domain-containing protein</fullName>
    </recommendedName>
</protein>
<dbReference type="Pfam" id="PF12051">
    <property type="entry name" value="DUF3533"/>
    <property type="match status" value="1"/>
</dbReference>
<evidence type="ECO:0000256" key="1">
    <source>
        <dbReference type="SAM" id="MobiDB-lite"/>
    </source>
</evidence>
<accession>A0ABR4AWJ2</accession>
<feature type="transmembrane region" description="Helical" evidence="2">
    <location>
        <begin position="320"/>
        <end position="340"/>
    </location>
</feature>
<sequence>MFIVAYPKTVKCPLTLTLRMSSTRLDPVGTGSHPSVVESDDQSKVQEIDILNPGSMRLSTTKTAEAEEYNAGSENEKGRQDGNEKPRPVGFWHHDLVNVRLHVIKLWARTVLILFVFVLLVLSLFNGVFYHIPKNFSSLIVYVVDFDGQVAPYQEGTPLVGPMIVQATETIARSETPHLGYITMPPSMFKSDPIAVRQAIYDFKAHAAIIVNANATALLRQAVDQGNATYDPNGAAQIIYVSARDQNTIPTYVVPQLTALERALTSQFGSSWAQSLMQNTTISRANLQNAPQAVSPAIGFTTFDLRPFGPANVTPAVSIGLIYLIIIAFFSFAFFLPIHLKYLSPRGHPPLHFHQLIAWRWFATTAAYFFLSLSYSFMALAFQVPFTKPPASQTEPAINPTAYGKGTFVVYWMINFFGMAALGLSCENVAMALGQPWTAMWLIFWVITNVSTGFYSLDLTPRFYYWGYAWPLHHVVEASHQVLFDLHSRIGLNFGVLITWTVINTLLFPPACYLMRWKQESAARKAKAKEEEWMKAMCKQRTRLGLPK</sequence>
<proteinExistence type="predicted"/>
<keyword evidence="2" id="KW-1133">Transmembrane helix</keyword>
<feature type="domain" description="DUF3533" evidence="3">
    <location>
        <begin position="111"/>
        <end position="506"/>
    </location>
</feature>
<dbReference type="PANTHER" id="PTHR34814">
    <property type="entry name" value="NITROSOGUANIDINE RESISTANCE PROTEIN SNG1"/>
    <property type="match status" value="1"/>
</dbReference>
<keyword evidence="2" id="KW-0472">Membrane</keyword>
<feature type="transmembrane region" description="Helical" evidence="2">
    <location>
        <begin position="437"/>
        <end position="457"/>
    </location>
</feature>
<organism evidence="4 5">
    <name type="scientific">Lepraria finkii</name>
    <dbReference type="NCBI Taxonomy" id="1340010"/>
    <lineage>
        <taxon>Eukaryota</taxon>
        <taxon>Fungi</taxon>
        <taxon>Dikarya</taxon>
        <taxon>Ascomycota</taxon>
        <taxon>Pezizomycotina</taxon>
        <taxon>Lecanoromycetes</taxon>
        <taxon>OSLEUM clade</taxon>
        <taxon>Lecanoromycetidae</taxon>
        <taxon>Lecanorales</taxon>
        <taxon>Lecanorineae</taxon>
        <taxon>Stereocaulaceae</taxon>
        <taxon>Lepraria</taxon>
    </lineage>
</organism>